<proteinExistence type="predicted"/>
<accession>A0AAV7T6Z9</accession>
<comment type="caution">
    <text evidence="2">The sequence shown here is derived from an EMBL/GenBank/DDBJ whole genome shotgun (WGS) entry which is preliminary data.</text>
</comment>
<sequence>MRPAREEGRGPCCDVAYSSAAGERWRTWRGPRASGEEGSWRGLSATQGAGTSEQRYPPCWAYWRGA</sequence>
<evidence type="ECO:0000313" key="2">
    <source>
        <dbReference type="EMBL" id="KAJ1171849.1"/>
    </source>
</evidence>
<keyword evidence="3" id="KW-1185">Reference proteome</keyword>
<feature type="region of interest" description="Disordered" evidence="1">
    <location>
        <begin position="29"/>
        <end position="52"/>
    </location>
</feature>
<gene>
    <name evidence="2" type="ORF">NDU88_003707</name>
</gene>
<name>A0AAV7T6Z9_PLEWA</name>
<dbReference type="Proteomes" id="UP001066276">
    <property type="component" value="Chromosome 4_1"/>
</dbReference>
<protein>
    <submittedName>
        <fullName evidence="2">Uncharacterized protein</fullName>
    </submittedName>
</protein>
<evidence type="ECO:0000256" key="1">
    <source>
        <dbReference type="SAM" id="MobiDB-lite"/>
    </source>
</evidence>
<organism evidence="2 3">
    <name type="scientific">Pleurodeles waltl</name>
    <name type="common">Iberian ribbed newt</name>
    <dbReference type="NCBI Taxonomy" id="8319"/>
    <lineage>
        <taxon>Eukaryota</taxon>
        <taxon>Metazoa</taxon>
        <taxon>Chordata</taxon>
        <taxon>Craniata</taxon>
        <taxon>Vertebrata</taxon>
        <taxon>Euteleostomi</taxon>
        <taxon>Amphibia</taxon>
        <taxon>Batrachia</taxon>
        <taxon>Caudata</taxon>
        <taxon>Salamandroidea</taxon>
        <taxon>Salamandridae</taxon>
        <taxon>Pleurodelinae</taxon>
        <taxon>Pleurodeles</taxon>
    </lineage>
</organism>
<evidence type="ECO:0000313" key="3">
    <source>
        <dbReference type="Proteomes" id="UP001066276"/>
    </source>
</evidence>
<dbReference type="AlphaFoldDB" id="A0AAV7T6Z9"/>
<dbReference type="EMBL" id="JANPWB010000007">
    <property type="protein sequence ID" value="KAJ1171849.1"/>
    <property type="molecule type" value="Genomic_DNA"/>
</dbReference>
<reference evidence="2" key="1">
    <citation type="journal article" date="2022" name="bioRxiv">
        <title>Sequencing and chromosome-scale assembly of the giantPleurodeles waltlgenome.</title>
        <authorList>
            <person name="Brown T."/>
            <person name="Elewa A."/>
            <person name="Iarovenko S."/>
            <person name="Subramanian E."/>
            <person name="Araus A.J."/>
            <person name="Petzold A."/>
            <person name="Susuki M."/>
            <person name="Suzuki K.-i.T."/>
            <person name="Hayashi T."/>
            <person name="Toyoda A."/>
            <person name="Oliveira C."/>
            <person name="Osipova E."/>
            <person name="Leigh N.D."/>
            <person name="Simon A."/>
            <person name="Yun M.H."/>
        </authorList>
    </citation>
    <scope>NUCLEOTIDE SEQUENCE</scope>
    <source>
        <strain evidence="2">20211129_DDA</strain>
        <tissue evidence="2">Liver</tissue>
    </source>
</reference>